<dbReference type="SUPFAM" id="SSF55781">
    <property type="entry name" value="GAF domain-like"/>
    <property type="match status" value="1"/>
</dbReference>
<dbReference type="OrthoDB" id="9806704at2"/>
<dbReference type="GO" id="GO:0005524">
    <property type="term" value="F:ATP binding"/>
    <property type="evidence" value="ECO:0007669"/>
    <property type="project" value="InterPro"/>
</dbReference>
<dbReference type="Pfam" id="PF00069">
    <property type="entry name" value="Pkinase"/>
    <property type="match status" value="1"/>
</dbReference>
<dbReference type="InterPro" id="IPR011009">
    <property type="entry name" value="Kinase-like_dom_sf"/>
</dbReference>
<dbReference type="eggNOG" id="COG0515">
    <property type="taxonomic scope" value="Bacteria"/>
</dbReference>
<dbReference type="PANTHER" id="PTHR43642">
    <property type="entry name" value="HYBRID SIGNAL TRANSDUCTION HISTIDINE KINASE G"/>
    <property type="match status" value="1"/>
</dbReference>
<proteinExistence type="predicted"/>
<organism evidence="2 3">
    <name type="scientific">Microscilla marina ATCC 23134</name>
    <dbReference type="NCBI Taxonomy" id="313606"/>
    <lineage>
        <taxon>Bacteria</taxon>
        <taxon>Pseudomonadati</taxon>
        <taxon>Bacteroidota</taxon>
        <taxon>Cytophagia</taxon>
        <taxon>Cytophagales</taxon>
        <taxon>Microscillaceae</taxon>
        <taxon>Microscilla</taxon>
    </lineage>
</organism>
<name>A1ZQI8_MICM2</name>
<dbReference type="SMART" id="SM00065">
    <property type="entry name" value="GAF"/>
    <property type="match status" value="1"/>
</dbReference>
<dbReference type="eggNOG" id="COG2203">
    <property type="taxonomic scope" value="Bacteria"/>
</dbReference>
<evidence type="ECO:0000259" key="1">
    <source>
        <dbReference type="PROSITE" id="PS50011"/>
    </source>
</evidence>
<evidence type="ECO:0000313" key="3">
    <source>
        <dbReference type="Proteomes" id="UP000004095"/>
    </source>
</evidence>
<dbReference type="EMBL" id="AAWS01000024">
    <property type="protein sequence ID" value="EAY27360.1"/>
    <property type="molecule type" value="Genomic_DNA"/>
</dbReference>
<dbReference type="InterPro" id="IPR001932">
    <property type="entry name" value="PPM-type_phosphatase-like_dom"/>
</dbReference>
<dbReference type="Gene3D" id="3.40.50.300">
    <property type="entry name" value="P-loop containing nucleotide triphosphate hydrolases"/>
    <property type="match status" value="1"/>
</dbReference>
<dbReference type="SUPFAM" id="SSF56112">
    <property type="entry name" value="Protein kinase-like (PK-like)"/>
    <property type="match status" value="1"/>
</dbReference>
<dbReference type="InterPro" id="IPR003018">
    <property type="entry name" value="GAF"/>
</dbReference>
<dbReference type="InterPro" id="IPR036457">
    <property type="entry name" value="PPM-type-like_dom_sf"/>
</dbReference>
<dbReference type="SUPFAM" id="SSF52540">
    <property type="entry name" value="P-loop containing nucleoside triphosphate hydrolases"/>
    <property type="match status" value="1"/>
</dbReference>
<dbReference type="InterPro" id="IPR027417">
    <property type="entry name" value="P-loop_NTPase"/>
</dbReference>
<dbReference type="Pfam" id="PF07228">
    <property type="entry name" value="SpoIIE"/>
    <property type="match status" value="1"/>
</dbReference>
<dbReference type="PROSITE" id="PS50011">
    <property type="entry name" value="PROTEIN_KINASE_DOM"/>
    <property type="match status" value="1"/>
</dbReference>
<protein>
    <submittedName>
        <fullName evidence="2">Serine/threonine protein kinases</fullName>
    </submittedName>
</protein>
<dbReference type="InterPro" id="IPR019734">
    <property type="entry name" value="TPR_rpt"/>
</dbReference>
<keyword evidence="2" id="KW-0808">Transferase</keyword>
<dbReference type="GO" id="GO:0004674">
    <property type="term" value="F:protein serine/threonine kinase activity"/>
    <property type="evidence" value="ECO:0007669"/>
    <property type="project" value="UniProtKB-KW"/>
</dbReference>
<dbReference type="Pfam" id="PF13191">
    <property type="entry name" value="AAA_16"/>
    <property type="match status" value="1"/>
</dbReference>
<dbReference type="Pfam" id="PF01590">
    <property type="entry name" value="GAF"/>
    <property type="match status" value="1"/>
</dbReference>
<keyword evidence="2" id="KW-0723">Serine/threonine-protein kinase</keyword>
<reference evidence="2 3" key="1">
    <citation type="submission" date="2007-01" db="EMBL/GenBank/DDBJ databases">
        <authorList>
            <person name="Haygood M."/>
            <person name="Podell S."/>
            <person name="Anderson C."/>
            <person name="Hopkinson B."/>
            <person name="Roe K."/>
            <person name="Barbeau K."/>
            <person name="Gaasterland T."/>
            <person name="Ferriera S."/>
            <person name="Johnson J."/>
            <person name="Kravitz S."/>
            <person name="Beeson K."/>
            <person name="Sutton G."/>
            <person name="Rogers Y.-H."/>
            <person name="Friedman R."/>
            <person name="Frazier M."/>
            <person name="Venter J.C."/>
        </authorList>
    </citation>
    <scope>NUCLEOTIDE SEQUENCE [LARGE SCALE GENOMIC DNA]</scope>
    <source>
        <strain evidence="2 3">ATCC 23134</strain>
    </source>
</reference>
<dbReference type="SUPFAM" id="SSF48452">
    <property type="entry name" value="TPR-like"/>
    <property type="match status" value="1"/>
</dbReference>
<dbReference type="Gene3D" id="3.60.40.10">
    <property type="entry name" value="PPM-type phosphatase domain"/>
    <property type="match status" value="1"/>
</dbReference>
<evidence type="ECO:0000313" key="2">
    <source>
        <dbReference type="EMBL" id="EAY27360.1"/>
    </source>
</evidence>
<dbReference type="eggNOG" id="COG3899">
    <property type="taxonomic scope" value="Bacteria"/>
</dbReference>
<dbReference type="Gene3D" id="3.30.450.40">
    <property type="match status" value="1"/>
</dbReference>
<feature type="domain" description="Protein kinase" evidence="1">
    <location>
        <begin position="7"/>
        <end position="281"/>
    </location>
</feature>
<comment type="caution">
    <text evidence="2">The sequence shown here is derived from an EMBL/GenBank/DDBJ whole genome shotgun (WGS) entry which is preliminary data.</text>
</comment>
<dbReference type="Proteomes" id="UP000004095">
    <property type="component" value="Unassembled WGS sequence"/>
</dbReference>
<gene>
    <name evidence="2" type="ORF">M23134_08312</name>
</gene>
<sequence>MKNIANYQITDTLYKSDKTSVFLASNEENDQFVLKTTTNPYPSPEELKRFEREFKISQDLEMPGIPKALSLIPQGNSLAILQEYIAAPTLGNVIKTQKLSVRQVLQIAIYLASTLEKVHKKNVIHKDLNCNNILLNPETYQPTIIDFDIATQLSTEKTDIGNVNNLQGTLPYISPEQTGRMNRSIDYRTDLYSFGVVLYEMLTGNLPFQGKEQMEIIHAHIALKPKPPHLINSEIPPFLSEIVLKLLSKNAEDRYQSAKGLKSDLSDCLENLDNNNAHQLVLGKGDYSDKFQISQKLYGREQEREKLLSAFDKTCEEGNAQLVLIKGYSGIGKSVLIQEIQKPITQKNGYYIKGKFEQFQRNIPYLAIIQAFDVLIDHILTESQQKLTKWKNDLLTALEGNGQVMVDVIPKLELIIGEQAPVEKLPSTETQNRFNYTFENFIKVFTQKEHPIMLVIDDLQWADNASLQLLELFLKNAQNQYLFIVGSYRDNEVDQTHPLTATLKEISKYAEIQSIALSNLRIEHIQSIVADTLKTDIESTESLAQLIFNKTEGNPFFINQFLTSLYQDGLLFFDYTHYQWQWNDAKIKSQDMTDNVVELLVKKIEKLPAQTIDLLKVAAAFNNQFDKEALLAFYPESSLEEIETALNEALKEQLILSNQKGYKFQHDRIQQASYSLIAPENIAQVHLNIGQTLLDNTPEELLEQEVFSVVNQLNKAQSLITTPASIDKLRQLNFKAAQKATSATAYNSAINYLNTAYDLLPTAPWENLYDFTFLLHKELIEAEYLNGNFDKVEEYAQSTLQNAHTSVEKADIYNTLIIQATLQAKYTEAIEAGKKALELLDFGIPADTDLEAAIGAGFGAVAQHLGERKVSSIVDAPDAEVAEDILVAKILSNMASPAYLSNPNLWTFIIVQATALGLKKGNVPELSTIYSSYGILCGVVFSDYTTGYEYGELAYKLSEKYNNLQQKCNSCFVLGSFLIYPVKPAHHIMPVLKEGEQLGFQSGELQFATYNTMIAPNVSFIKGDDIQTFIEHSEANLYISLKYQNSFATDIILPMYGLANALSDSVYTPPNHLPQEFDTILELTTKNQTFVSIYMSHLYQAIAYLVMNDTNNAIKSTNEALNWLPYNVGNAQYMSTQFYYPLIQLQQVKQMPDKKEEVLNQIKDFIDKLKLLSELNPADFHNKYLLIKAEIAQIKGEHLEAMDYYEEAINKGQAQGLTFENAIAAQMAALFYESINKHRIAQVYWQQSHQAYNIWGASKKVSQLEQMYPFLLKGNTGYKDSQTIVTTTGKSGNIGKKLNFDTILKASQMLSEEVVLSSLLEKMMATLIENSGAQRGFLFLYNQDQPYLEAAVDVSTQAITTLQSIPLEQVNAQEVILSEEIVNYVVRTKQTLVLNDASNEGQFTHLPYISTTHTKSLLCTPLLKTGHIVGILYLENNLSTGAFTSQHLEVLNILSSQMAISVENALLYENLEDKVKERTKQLNIAYQQIKQKNDDITASINYGQRIQAAILPNTQRIKSILDDCFILFKPRDIVSGDFYWFNQKDDKVIIAAIDCTGHGVPGAFMSMIGHALLSEIVSVKNIVTPSQVLTQLDKGIQALLKQDKTKNRDGMDLALCVWDKTNKVLTFAGAKNPLVYIQNNTIHAIKGNKFSIGGEVRKTEVTFEEHSINIDAPTCCYIASDGYQDQFGGQEDKKFMRKRLKNLLLDIHSQDMDSQKNILDQTLQEWTGAKHQTDDVLVIGFKVE</sequence>
<dbReference type="eggNOG" id="COG2208">
    <property type="taxonomic scope" value="Bacteria"/>
</dbReference>
<dbReference type="InterPro" id="IPR029016">
    <property type="entry name" value="GAF-like_dom_sf"/>
</dbReference>
<dbReference type="InterPro" id="IPR000719">
    <property type="entry name" value="Prot_kinase_dom"/>
</dbReference>
<dbReference type="RefSeq" id="WP_002699731.1">
    <property type="nucleotide sequence ID" value="NZ_AAWS01000024.1"/>
</dbReference>
<dbReference type="CDD" id="cd14014">
    <property type="entry name" value="STKc_PknB_like"/>
    <property type="match status" value="1"/>
</dbReference>
<dbReference type="PANTHER" id="PTHR43642:SF1">
    <property type="entry name" value="HYBRID SIGNAL TRANSDUCTION HISTIDINE KINASE G"/>
    <property type="match status" value="1"/>
</dbReference>
<dbReference type="Gene3D" id="1.10.510.10">
    <property type="entry name" value="Transferase(Phosphotransferase) domain 1"/>
    <property type="match status" value="1"/>
</dbReference>
<keyword evidence="2" id="KW-0418">Kinase</keyword>
<dbReference type="InterPro" id="IPR041664">
    <property type="entry name" value="AAA_16"/>
</dbReference>
<dbReference type="InterPro" id="IPR053159">
    <property type="entry name" value="Hybrid_Histidine_Kinase"/>
</dbReference>
<dbReference type="Pfam" id="PF25503">
    <property type="entry name" value="TPR_CHK1"/>
    <property type="match status" value="1"/>
</dbReference>
<accession>A1ZQI8</accession>
<dbReference type="InterPro" id="IPR011990">
    <property type="entry name" value="TPR-like_helical_dom_sf"/>
</dbReference>
<dbReference type="SMART" id="SM00028">
    <property type="entry name" value="TPR"/>
    <property type="match status" value="4"/>
</dbReference>
<keyword evidence="3" id="KW-1185">Reference proteome</keyword>